<evidence type="ECO:0000313" key="1">
    <source>
        <dbReference type="EMBL" id="KAJ7351591.1"/>
    </source>
</evidence>
<keyword evidence="2" id="KW-1185">Reference proteome</keyword>
<comment type="caution">
    <text evidence="1">The sequence shown here is derived from an EMBL/GenBank/DDBJ whole genome shotgun (WGS) entry which is preliminary data.</text>
</comment>
<organism evidence="1 2">
    <name type="scientific">Mycena albidolilacea</name>
    <dbReference type="NCBI Taxonomy" id="1033008"/>
    <lineage>
        <taxon>Eukaryota</taxon>
        <taxon>Fungi</taxon>
        <taxon>Dikarya</taxon>
        <taxon>Basidiomycota</taxon>
        <taxon>Agaricomycotina</taxon>
        <taxon>Agaricomycetes</taxon>
        <taxon>Agaricomycetidae</taxon>
        <taxon>Agaricales</taxon>
        <taxon>Marasmiineae</taxon>
        <taxon>Mycenaceae</taxon>
        <taxon>Mycena</taxon>
    </lineage>
</organism>
<sequence>MPAKAQHLGNRGKNFLKRVKKVVEQLSPWKKQRITEENKENARIQKYCTRNQHVSTQGKALTAPSNVSADCPAITEDVFMTPYSHVKIPIYNPYGSFSCHPDVPTGPSEQFYHEYSLLPPPKCRTTVEEVPNEDDVSHLAAQSSISVNSLDSRDSEHLDVHTEETAAFEKAAASDPAAQDAYANVYDVFIVLGKLRAAPSIPSTTAAVKDLMVALRRESRGVSGGYKDPKHDPFSKTFSHWGASALQAAVGWAREHIALYSRCALLLVNPYGDRKESMLADEDLAADINWYLQEIGKDITAEKLVLYLGRPDVMEKHGITKSITVWTARRYLSLLGYQYMMLQKGQYCDGHEQPDVVYSLPEYGLHLLGKRVITWHHDECVFYAHDRKRKNRYKKGTSKLHQKGDGHSLMVADFVSVDFGWSPTSRDGTMGGAPLLEAWEGPQGVYPEFEHHLVYDNATTHCKCPDGSLSACSMLKKPSKPDTNFGVQVNACDANGRPVYTTARKLKKIKINMTGAEFNGQSQSLYFPGQHLMEGLFKGMAIILEEHGLVAEFGNRSSKFADAYANGLNRRQAAWAAHKYCGHHVIPESTLEELEAAGID</sequence>
<gene>
    <name evidence="1" type="ORF">DFH08DRAFT_806310</name>
</gene>
<reference evidence="1" key="1">
    <citation type="submission" date="2023-03" db="EMBL/GenBank/DDBJ databases">
        <title>Massive genome expansion in bonnet fungi (Mycena s.s.) driven by repeated elements and novel gene families across ecological guilds.</title>
        <authorList>
            <consortium name="Lawrence Berkeley National Laboratory"/>
            <person name="Harder C.B."/>
            <person name="Miyauchi S."/>
            <person name="Viragh M."/>
            <person name="Kuo A."/>
            <person name="Thoen E."/>
            <person name="Andreopoulos B."/>
            <person name="Lu D."/>
            <person name="Skrede I."/>
            <person name="Drula E."/>
            <person name="Henrissat B."/>
            <person name="Morin E."/>
            <person name="Kohler A."/>
            <person name="Barry K."/>
            <person name="LaButti K."/>
            <person name="Morin E."/>
            <person name="Salamov A."/>
            <person name="Lipzen A."/>
            <person name="Mereny Z."/>
            <person name="Hegedus B."/>
            <person name="Baldrian P."/>
            <person name="Stursova M."/>
            <person name="Weitz H."/>
            <person name="Taylor A."/>
            <person name="Grigoriev I.V."/>
            <person name="Nagy L.G."/>
            <person name="Martin F."/>
            <person name="Kauserud H."/>
        </authorList>
    </citation>
    <scope>NUCLEOTIDE SEQUENCE</scope>
    <source>
        <strain evidence="1">CBHHK002</strain>
    </source>
</reference>
<evidence type="ECO:0000313" key="2">
    <source>
        <dbReference type="Proteomes" id="UP001218218"/>
    </source>
</evidence>
<proteinExistence type="predicted"/>
<dbReference type="EMBL" id="JARIHO010000013">
    <property type="protein sequence ID" value="KAJ7351591.1"/>
    <property type="molecule type" value="Genomic_DNA"/>
</dbReference>
<dbReference type="AlphaFoldDB" id="A0AAD7EWA8"/>
<accession>A0AAD7EWA8</accession>
<name>A0AAD7EWA8_9AGAR</name>
<dbReference type="Proteomes" id="UP001218218">
    <property type="component" value="Unassembled WGS sequence"/>
</dbReference>
<protein>
    <submittedName>
        <fullName evidence="1">Uncharacterized protein</fullName>
    </submittedName>
</protein>